<proteinExistence type="predicted"/>
<protein>
    <recommendedName>
        <fullName evidence="5 6">o-succinylbenzoate synthase</fullName>
        <ecNumber evidence="5 6">4.2.1.113</ecNumber>
    </recommendedName>
</protein>
<dbReference type="SMART" id="SM00922">
    <property type="entry name" value="MR_MLE"/>
    <property type="match status" value="1"/>
</dbReference>
<dbReference type="NCBIfam" id="TIGR01928">
    <property type="entry name" value="menC_lowGC_arch"/>
    <property type="match status" value="1"/>
</dbReference>
<dbReference type="InterPro" id="IPR029017">
    <property type="entry name" value="Enolase-like_N"/>
</dbReference>
<reference evidence="8 9" key="1">
    <citation type="journal article" date="2024" name="Int. J. Mol. Sci.">
        <title>Exploration of Alicyclobacillus spp. Genome in Search of Antibiotic Resistance.</title>
        <authorList>
            <person name="Bucka-Kolendo J."/>
            <person name="Kiousi D.E."/>
            <person name="Dekowska A."/>
            <person name="Mikolajczuk-Szczyrba A."/>
            <person name="Karadedos D.M."/>
            <person name="Michael P."/>
            <person name="Galanis A."/>
            <person name="Sokolowska B."/>
        </authorList>
    </citation>
    <scope>NUCLEOTIDE SEQUENCE [LARGE SCALE GENOMIC DNA]</scope>
    <source>
        <strain evidence="8 9">KKP 3000</strain>
    </source>
</reference>
<dbReference type="Pfam" id="PF13378">
    <property type="entry name" value="MR_MLE_C"/>
    <property type="match status" value="1"/>
</dbReference>
<evidence type="ECO:0000256" key="2">
    <source>
        <dbReference type="ARBA" id="ARBA00022723"/>
    </source>
</evidence>
<gene>
    <name evidence="8" type="primary">menC</name>
    <name evidence="8" type="ORF">KKP3000_001055</name>
</gene>
<keyword evidence="3" id="KW-0460">Magnesium</keyword>
<evidence type="ECO:0000259" key="7">
    <source>
        <dbReference type="SMART" id="SM00922"/>
    </source>
</evidence>
<dbReference type="InterPro" id="IPR013342">
    <property type="entry name" value="Mandelate_racemase_C"/>
</dbReference>
<feature type="domain" description="Mandelate racemase/muconate lactonizing enzyme C-terminal" evidence="7">
    <location>
        <begin position="144"/>
        <end position="236"/>
    </location>
</feature>
<keyword evidence="4 8" id="KW-0456">Lyase</keyword>
<organism evidence="8 9">
    <name type="scientific">Alicyclobacillus fastidiosus</name>
    <dbReference type="NCBI Taxonomy" id="392011"/>
    <lineage>
        <taxon>Bacteria</taxon>
        <taxon>Bacillati</taxon>
        <taxon>Bacillota</taxon>
        <taxon>Bacilli</taxon>
        <taxon>Bacillales</taxon>
        <taxon>Alicyclobacillaceae</taxon>
        <taxon>Alicyclobacillus</taxon>
    </lineage>
</organism>
<dbReference type="Gene3D" id="3.20.20.120">
    <property type="entry name" value="Enolase-like C-terminal domain"/>
    <property type="match status" value="1"/>
</dbReference>
<accession>A0ABV5AJ13</accession>
<evidence type="ECO:0000256" key="3">
    <source>
        <dbReference type="ARBA" id="ARBA00022842"/>
    </source>
</evidence>
<dbReference type="EC" id="4.2.1.113" evidence="5 6"/>
<evidence type="ECO:0000313" key="9">
    <source>
        <dbReference type="Proteomes" id="UP001579974"/>
    </source>
</evidence>
<keyword evidence="9" id="KW-1185">Reference proteome</keyword>
<evidence type="ECO:0000256" key="6">
    <source>
        <dbReference type="NCBIfam" id="TIGR01928"/>
    </source>
</evidence>
<dbReference type="InterPro" id="IPR010197">
    <property type="entry name" value="OSBS/NAAAR"/>
</dbReference>
<evidence type="ECO:0000256" key="4">
    <source>
        <dbReference type="ARBA" id="ARBA00023239"/>
    </source>
</evidence>
<dbReference type="PANTHER" id="PTHR48073:SF5">
    <property type="entry name" value="O-SUCCINYLBENZOATE SYNTHASE"/>
    <property type="match status" value="1"/>
</dbReference>
<evidence type="ECO:0000313" key="8">
    <source>
        <dbReference type="EMBL" id="MFB5192260.1"/>
    </source>
</evidence>
<dbReference type="SFLD" id="SFLDG00180">
    <property type="entry name" value="muconate_cycloisomerase"/>
    <property type="match status" value="1"/>
</dbReference>
<sequence length="373" mass="41402">MKRCTLRRIHMPLRTPTRTSYGVHTSRDVIIVEMATTHGAIGVSECVAMREPTYTEETVFTAWHILQDFLVGRLRDKVFETPADLRDFSDGLLSIRGNAMARASLEMAVWDAFAAEVQTPLHLLLGGEEREVPVGISLGIEASIGRLQERALQAAEAGYRRIKLKVSPGEDLLPLRAVRSLLPDMPLMADANSAYQNAGEAVWAELDELSLMMIEQPLAHDDLVDHAALQRRLRTPLCLDESIRSADDVRRAAALGACRVINLKPGRVGGFEQSRRAHDLAVRYGLSLWCGGMYETGIGRLHNIALCSLPGFDMPTDVGPSDRYFVEDVVDPPVTFSRPGYLRVEPLCGVAARVNWALLDRYTVDSLTIDFRH</sequence>
<evidence type="ECO:0000256" key="1">
    <source>
        <dbReference type="ARBA" id="ARBA00001968"/>
    </source>
</evidence>
<dbReference type="Gene3D" id="3.30.390.10">
    <property type="entry name" value="Enolase-like, N-terminal domain"/>
    <property type="match status" value="1"/>
</dbReference>
<comment type="cofactor">
    <cofactor evidence="1">
        <name>a divalent metal cation</name>
        <dbReference type="ChEBI" id="CHEBI:60240"/>
    </cofactor>
</comment>
<dbReference type="SFLD" id="SFLDF00009">
    <property type="entry name" value="o-succinylbenzoate_synthase"/>
    <property type="match status" value="1"/>
</dbReference>
<keyword evidence="2" id="KW-0479">Metal-binding</keyword>
<dbReference type="SUPFAM" id="SSF51604">
    <property type="entry name" value="Enolase C-terminal domain-like"/>
    <property type="match status" value="1"/>
</dbReference>
<dbReference type="CDD" id="cd03317">
    <property type="entry name" value="NAAAR"/>
    <property type="match status" value="1"/>
</dbReference>
<dbReference type="Pfam" id="PF02746">
    <property type="entry name" value="MR_MLE_N"/>
    <property type="match status" value="1"/>
</dbReference>
<name>A0ABV5AJ13_9BACL</name>
<dbReference type="GO" id="GO:0043748">
    <property type="term" value="F:O-succinylbenzoate synthase activity"/>
    <property type="evidence" value="ECO:0007669"/>
    <property type="project" value="UniProtKB-EC"/>
</dbReference>
<dbReference type="RefSeq" id="WP_275477032.1">
    <property type="nucleotide sequence ID" value="NZ_CP162940.1"/>
</dbReference>
<dbReference type="SFLD" id="SFLDS00001">
    <property type="entry name" value="Enolase"/>
    <property type="match status" value="1"/>
</dbReference>
<dbReference type="InterPro" id="IPR036849">
    <property type="entry name" value="Enolase-like_C_sf"/>
</dbReference>
<dbReference type="InterPro" id="IPR029065">
    <property type="entry name" value="Enolase_C-like"/>
</dbReference>
<dbReference type="PANTHER" id="PTHR48073">
    <property type="entry name" value="O-SUCCINYLBENZOATE SYNTHASE-RELATED"/>
    <property type="match status" value="1"/>
</dbReference>
<dbReference type="Proteomes" id="UP001579974">
    <property type="component" value="Unassembled WGS sequence"/>
</dbReference>
<evidence type="ECO:0000256" key="5">
    <source>
        <dbReference type="ARBA" id="ARBA00029491"/>
    </source>
</evidence>
<dbReference type="InterPro" id="IPR013341">
    <property type="entry name" value="Mandelate_racemase_N_dom"/>
</dbReference>
<dbReference type="SUPFAM" id="SSF54826">
    <property type="entry name" value="Enolase N-terminal domain-like"/>
    <property type="match status" value="1"/>
</dbReference>
<comment type="caution">
    <text evidence="8">The sequence shown here is derived from an EMBL/GenBank/DDBJ whole genome shotgun (WGS) entry which is preliminary data.</text>
</comment>
<dbReference type="EMBL" id="JBDXSU010000019">
    <property type="protein sequence ID" value="MFB5192260.1"/>
    <property type="molecule type" value="Genomic_DNA"/>
</dbReference>